<dbReference type="EMBL" id="PEBQ01000164">
    <property type="protein sequence ID" value="PHY93160.1"/>
    <property type="molecule type" value="Genomic_DNA"/>
</dbReference>
<evidence type="ECO:0000313" key="2">
    <source>
        <dbReference type="Proteomes" id="UP000228751"/>
    </source>
</evidence>
<protein>
    <submittedName>
        <fullName evidence="1">Uncharacterized protein</fullName>
    </submittedName>
</protein>
<keyword evidence="2" id="KW-1185">Reference proteome</keyword>
<sequence>MWEDEPEQTFLVYADSFYISALGDGRYDLLIGNEETITSDTTSLSDLEKQLFDYAQSECYPEWQQRDTGLKADDASSPNP</sequence>
<accession>A0A2G4R9H2</accession>
<gene>
    <name evidence="1" type="ORF">CSR02_12790</name>
</gene>
<organism evidence="1 2">
    <name type="scientific">Acetobacter pomorum</name>
    <dbReference type="NCBI Taxonomy" id="65959"/>
    <lineage>
        <taxon>Bacteria</taxon>
        <taxon>Pseudomonadati</taxon>
        <taxon>Pseudomonadota</taxon>
        <taxon>Alphaproteobacteria</taxon>
        <taxon>Acetobacterales</taxon>
        <taxon>Acetobacteraceae</taxon>
        <taxon>Acetobacter</taxon>
    </lineage>
</organism>
<name>A0A2G4R9H2_9PROT</name>
<dbReference type="Proteomes" id="UP000228751">
    <property type="component" value="Unassembled WGS sequence"/>
</dbReference>
<evidence type="ECO:0000313" key="1">
    <source>
        <dbReference type="EMBL" id="PHY93160.1"/>
    </source>
</evidence>
<dbReference type="AlphaFoldDB" id="A0A2G4R9H2"/>
<comment type="caution">
    <text evidence="1">The sequence shown here is derived from an EMBL/GenBank/DDBJ whole genome shotgun (WGS) entry which is preliminary data.</text>
</comment>
<reference evidence="1 2" key="1">
    <citation type="submission" date="2017-10" db="EMBL/GenBank/DDBJ databases">
        <title>Genomic analysis of the genus Acetobacter.</title>
        <authorList>
            <person name="Kim K.H."/>
            <person name="Chun B.H."/>
            <person name="Son A.R."/>
            <person name="Jeon C.O."/>
        </authorList>
    </citation>
    <scope>NUCLEOTIDE SEQUENCE [LARGE SCALE GENOMIC DNA]</scope>
    <source>
        <strain evidence="1 2">LHT 2458</strain>
    </source>
</reference>
<proteinExistence type="predicted"/>